<feature type="repeat" description="WD" evidence="7">
    <location>
        <begin position="3252"/>
        <end position="3286"/>
    </location>
</feature>
<evidence type="ECO:0000256" key="6">
    <source>
        <dbReference type="PROSITE-ProRule" id="PRU00091"/>
    </source>
</evidence>
<evidence type="ECO:0000256" key="3">
    <source>
        <dbReference type="ARBA" id="ARBA00022737"/>
    </source>
</evidence>
<gene>
    <name evidence="12" type="primary">WDFY3</name>
    <name evidence="12" type="ORF">DERF_012691</name>
</gene>
<dbReference type="Gene3D" id="2.130.10.10">
    <property type="entry name" value="YVTN repeat-like/Quinoprotein amine dehydrogenase"/>
    <property type="match status" value="1"/>
</dbReference>
<keyword evidence="5" id="KW-0862">Zinc</keyword>
<dbReference type="EMBL" id="ASGP02000006">
    <property type="protein sequence ID" value="KAH9501882.1"/>
    <property type="molecule type" value="Genomic_DNA"/>
</dbReference>
<evidence type="ECO:0000256" key="4">
    <source>
        <dbReference type="ARBA" id="ARBA00022771"/>
    </source>
</evidence>
<feature type="domain" description="FYVE-type" evidence="9">
    <location>
        <begin position="3670"/>
        <end position="3730"/>
    </location>
</feature>
<dbReference type="PROSITE" id="PS50294">
    <property type="entry name" value="WD_REPEATS_REGION"/>
    <property type="match status" value="1"/>
</dbReference>
<dbReference type="Pfam" id="PF14844">
    <property type="entry name" value="PH_BEACH"/>
    <property type="match status" value="1"/>
</dbReference>
<dbReference type="Gene3D" id="1.10.1540.10">
    <property type="entry name" value="BEACH domain"/>
    <property type="match status" value="1"/>
</dbReference>
<dbReference type="Pfam" id="PF23295">
    <property type="entry name" value="Arm_4"/>
    <property type="match status" value="1"/>
</dbReference>
<dbReference type="Pfam" id="PF01363">
    <property type="entry name" value="FYVE"/>
    <property type="match status" value="1"/>
</dbReference>
<feature type="compositionally biased region" description="Low complexity" evidence="8">
    <location>
        <begin position="580"/>
        <end position="597"/>
    </location>
</feature>
<keyword evidence="2" id="KW-0479">Metal-binding</keyword>
<dbReference type="PROSITE" id="PS50178">
    <property type="entry name" value="ZF_FYVE"/>
    <property type="match status" value="1"/>
</dbReference>
<feature type="region of interest" description="Disordered" evidence="8">
    <location>
        <begin position="2598"/>
        <end position="2617"/>
    </location>
</feature>
<evidence type="ECO:0000256" key="1">
    <source>
        <dbReference type="ARBA" id="ARBA00022574"/>
    </source>
</evidence>
<keyword evidence="3" id="KW-0677">Repeat</keyword>
<evidence type="ECO:0000313" key="13">
    <source>
        <dbReference type="Proteomes" id="UP000790347"/>
    </source>
</evidence>
<dbReference type="InterPro" id="IPR011011">
    <property type="entry name" value="Znf_FYVE_PHD"/>
</dbReference>
<sequence length="3740" mass="424138">MDQDTLLSISHLHKQFADIKQNAPSIGSSQSANELHEQKIYNILPLFCKIFNNNNNNNYQQQQQTENSNESIAQQQQQQQPNIDIFETFADATSFTQMVSRLMVTEIRRRASNKTTELASLAIVEFLEISPTVTNIPANKKGWILLSTLNILVSFNSSQLIAIMTNNSLASTLVKCLYLFFDLPPFNDDDDDEDEKSNNNNDYYLSIGERRQLLQKVFSQLLQRLCTSPTALNDLTRKDDLILLFNVITSWCPEHNRMWRKTAADTIITMAKHGNINVDYLHSKNCIHLFVENVQRILELGTAPNNEILLMIRTFIGFMFEYVHYYYQHSSITNNSNVAIQILLDDFNECFGYQFFVDFGTRLEQSEDFDLLSDFLILICLFTKIGATQLKPRPLSVNQVFIIENFSIPKPSIKNSIKNLKAFSIYVSLWQKSRTIELQRMILNQIQKIYAEDKANYFLLESQNTLSSFADQLEEKNETIQSIYYSLLEYIVTELNYVPCKELITIGMILKKQNSTPQSSLLALKSLNSMLKLNTIFKEVFRELLIGGGGGSSVNQNCQIFHDLDSSTHTFQLIKILTTSSSSGNNSGRNSSLSSSGGNSGKESSRSNNNHRESINKSIRKRAFTLIQQLILSNNSEENLSQLLVLLHRDRNSFNSVQEMLSLKLSVLKSLLIVLSENHRVRALFRKIGGFVSVISVIVYMENYLIEIPSSSIHSFDSRQIWNLLRFVFAMLTTAMRFEPANSKYFAQEICSPSFTDSLRLLGCFDELQFGWRKSTKMKQEQQQQQEEETKNYQKLFESNVDELQSNRKYSKNECACVLMRLLYDMAMDSLDRNIGSNKTGTHQQQQQPKQSTNIIETNIIIYPCIIDSIFQLLKFIESGRLCRFLMEKIGALLRLERNCQAICETGLVTELMNSAYVDIFMDESNQLHQLIRYIFERLAAHHIQAKDLRIFLRLSNPLNSIPVDEIKPKIFHRDRSIPLSRIKSMISISTPRDSQDDYHRSIHGSNLRNLSPPFTEFDMNPEGFSCIFIPSIAPISTAGNFSNGPSSLLTGAIVGNSDVPVLVNGGIGTGERAFPSQSGLSFTSWIFIGRSDPSNDNHTINVLTLYRATQPNAEYSCLKAYISLQEKTMTISTQELPIFTTMTMQMNLDSDHNVRFPVPELTTTNSWHHIVIVLNRALLKNSTICVYIDGCLRLSKKLSYISSIVGGSYGIANTSPLYINAFIGTPPHYRKQGSRLVWKQGPCHLIEEALGPPFVSYIYMLGPNYIGSFQAIAYKQPSQYQQQLQLPQQQIAEDKLIFGLNARATSVMTLSKMRRVYSKFDCKQIAKIIGLSTHENATPIYVLHNSAGHLCGPSRPLGGVLIGNIGARCFVPKPITLTVADIGGTYLLLGLVANAHDNESLYASCKALVCIFRANRELQLEMDRINGYQILAMLLKRKRLSLNSHILTLLFELVDNLDARLIINQTNRSLYSSTTTITNVVASTVSNSINSGQNQSHLEYPSNYRAFKELFIDSIDLWFQCDLLKSLLDRINEIIINGSTSSSMENAFLIENRLNIYHLRKMNLLSRLFTLFKDHMELKDDEKLVPTIMIICFRLLNKTNRSKDLLCIGQFIVSLLPICQDDMQQNNADKSEPQQQSNEVTIDSSIELINSLLKIILQLMSRNTPALNGQMQDELVRSLGFDWFLLFIGGGGQQKKLHMETITIGLVNLMLLLSNPVLYSKFREGHSNGQWLKDADSFIENRSTGFQLAGFNISTAATKTTTTTSSSSAAAAATTSTKQSITKIQRDLFTLPGFQHLNWLLTYHLYEPKIYLILFQTIFGHYRTLTPKTLEDIDSFDQLSMEHLLNVLVVDVRQLKQEKIYGKDLILSIIGMINAICCERSSSTKRNEYPTILFTFIKFIYNHNRDFRIYCQTNTEFLHHLCRALIFVQSANGLNNNNNDMNESIELSSSSSQLIDHSVCQSILEFIMAIFINIINTNPYTLTMNQTAQSFFMNNKPCTLFNSLLNYMGQCRLGQTKIMSLFMDCVCKSLDCNNQSSSLSQQNVILNFQNSYSNIVVLMSAIVDKLWQNCYIDDRRKVLDCLIRLLRANSPNDSSSVAMKSQQQSISSFKTSLKNLTSQVSELNLLCKSINRSILYLISRSLDSMSDRIQLFEILQLIHTNSQLLIISKCNNDPEFFACLTHCLLQLIQEETICLTSVKDRTSQTTWYIGNNSGSMDIGTDTDEGTLLITSTAKKIWQEIYLSRKTLLEETLKISLTSNNSAFGIESCDLSRFRDVLYEPTLKCWSNYIEQESQRLKKKPATSSLSFDLPLPNSNVLTEKFTNINKLNNLVTKSAGGLVSKIVGGTSGVVGSAISSAVGTTRKEVFRSSSSSDSTHSPHHSTLIPLWTLMSKNDVMYWSSIHELIVKNFVNFQAKQKRTLDYNLRKYVYNEWLNSEYEFLTRERTIWGPLYGSKRFDKWMMDMTEGPNRMRKKMIRNDEFYLNYPFRPEMENAKYPKFRSPISLDSKDYFRRIHSEKYFHLDKDEDVQSFEYEIDELPCASISDSNETSKGSLSDSNRPKTSLSNTDDDYPEFADPSDSLDIFEAEQTIGEQQVVPAVGNNESGSSNNNNKQTPNKSVAKDVVMHEDNNEMQTILRLLEEGEKISHMFRVARVQGLDSYEGLLLFGKEHFYLIDGFTLLKTKEIRDIDSLPPGVYDSIIPNTPSSSSVSVYTGKKVCNKFAFEDIREVHKRRYLLQPIALEIFSMDGRNSLMVFPRNLRNKVYARFLSVAVHITDNAQDSLMGQKRNVNVETGGLLSNLIGETSVTQRWVRGEISNFQYLMNLNTLAGRSYNDLMQYPVFPWIVADYSSYELDLNNPASFRDLGKPMGAQTPDRLEQFKKRFSEWDADTNIKGGDELIQGAYHYGTFYSSAMIVASYLVRIEPFTQHFLRLQGGHFDLADRMFHSIGDAWLSASKHNMADLKELIPEFFYLPEFLVNSNRYDFGCKQNGTRLNDVILPNWAKDDPREFIRVHRAALESDYVSAHLHEWIDLIFGYKQNGPPAIDAVNVFHHLFYEGNADIYNIDDPLKKNATIGFINNFGQVPMQLFKKPHPQKKTFQSNMVSTPLISSLPPLLSSVNLSGSNISTSKVFIHNLEYLKPMMHPIKELKGAVGQIVQQEKTILAVEQNKVLIPPLYNRCVAWGFADHSFRIGPYESDRALYVWESELFPPNGEILCTTVPNSRIIITAGTNSVIYVWRVKTKSLTLSLHQKLYGHTEAVTCLASSSAYGIVVSGSRDKTCIIWDLNRFVFIRQLGGGQELVHRSPIAAAAINDLTGDIATCCSTMLYLWSINGDLVAQVNTLDCSPSSAMNSTMASPQQQNCPPQNSAQILCLAFSSYNEWDADNVILTGSSDGVVKMWALRYVQERSQEMDEFKENISKTTSSSSSSSSSSPSSSTSSADSSVSEDLKNSIALNPSKDEIVRRLSIVSTKNENEDSEENSTTPVDEGDNVDINDWNQSSNYHQQQHYQQHQHQQQQLIIRPQPTIALTHSESFTESKPEQLLHDTSSKSSTKLLLGNSLQAGPVGGSIRNSKSDTALAESLSKSKPHDIDEENPCLKMGHRWATKLLFRSKLTMHTAYERKDNKDPAAITCIAISKDHRNLFVGDARGRIFCWAVNENKNLAADHWIKDDVATNCTSCSIRFSITERKHHCRNCGKVFCARCSRFEATIVRLKIMKPVRVCQNCFIYLQQQQPKTTSSG</sequence>
<dbReference type="SUPFAM" id="SSF81837">
    <property type="entry name" value="BEACH domain"/>
    <property type="match status" value="1"/>
</dbReference>
<dbReference type="SMART" id="SM00064">
    <property type="entry name" value="FYVE"/>
    <property type="match status" value="1"/>
</dbReference>
<dbReference type="CDD" id="cd06071">
    <property type="entry name" value="Beach"/>
    <property type="match status" value="1"/>
</dbReference>
<dbReference type="FunFam" id="1.10.1540.10:FF:000002">
    <property type="entry name" value="WD repeat and FYVE domain containing 3"/>
    <property type="match status" value="1"/>
</dbReference>
<dbReference type="SUPFAM" id="SSF50729">
    <property type="entry name" value="PH domain-like"/>
    <property type="match status" value="1"/>
</dbReference>
<evidence type="ECO:0000256" key="2">
    <source>
        <dbReference type="ARBA" id="ARBA00022723"/>
    </source>
</evidence>
<name>A0A922HQ18_DERFA</name>
<dbReference type="InterPro" id="IPR051944">
    <property type="entry name" value="BEACH_domain_protein"/>
</dbReference>
<reference evidence="12" key="1">
    <citation type="submission" date="2013-05" db="EMBL/GenBank/DDBJ databases">
        <authorList>
            <person name="Yim A.K.Y."/>
            <person name="Chan T.F."/>
            <person name="Ji K.M."/>
            <person name="Liu X.Y."/>
            <person name="Zhou J.W."/>
            <person name="Li R.Q."/>
            <person name="Yang K.Y."/>
            <person name="Li J."/>
            <person name="Li M."/>
            <person name="Law P.T.W."/>
            <person name="Wu Y.L."/>
            <person name="Cai Z.L."/>
            <person name="Qin H."/>
            <person name="Bao Y."/>
            <person name="Leung R.K.K."/>
            <person name="Ng P.K.S."/>
            <person name="Zou J."/>
            <person name="Zhong X.J."/>
            <person name="Ran P.X."/>
            <person name="Zhong N.S."/>
            <person name="Liu Z.G."/>
            <person name="Tsui S.K.W."/>
        </authorList>
    </citation>
    <scope>NUCLEOTIDE SEQUENCE</scope>
    <source>
        <strain evidence="12">Derf</strain>
        <tissue evidence="12">Whole organism</tissue>
    </source>
</reference>
<dbReference type="PANTHER" id="PTHR46108:SF4">
    <property type="entry name" value="BLUE CHEESE"/>
    <property type="match status" value="1"/>
</dbReference>
<evidence type="ECO:0000256" key="5">
    <source>
        <dbReference type="ARBA" id="ARBA00022833"/>
    </source>
</evidence>
<dbReference type="Gene3D" id="2.30.29.30">
    <property type="entry name" value="Pleckstrin-homology domain (PH domain)/Phosphotyrosine-binding domain (PTB)"/>
    <property type="match status" value="1"/>
</dbReference>
<dbReference type="Gene3D" id="3.30.40.10">
    <property type="entry name" value="Zinc/RING finger domain, C3HC4 (zinc finger)"/>
    <property type="match status" value="1"/>
</dbReference>
<dbReference type="SUPFAM" id="SSF57903">
    <property type="entry name" value="FYVE/PHD zinc finger"/>
    <property type="match status" value="1"/>
</dbReference>
<feature type="region of interest" description="Disordered" evidence="8">
    <location>
        <begin position="2543"/>
        <end position="2578"/>
    </location>
</feature>
<dbReference type="InterPro" id="IPR015943">
    <property type="entry name" value="WD40/YVTN_repeat-like_dom_sf"/>
</dbReference>
<dbReference type="Pfam" id="PF02138">
    <property type="entry name" value="Beach"/>
    <property type="match status" value="1"/>
</dbReference>
<evidence type="ECO:0000313" key="12">
    <source>
        <dbReference type="EMBL" id="KAH9501882.1"/>
    </source>
</evidence>
<dbReference type="SUPFAM" id="SSF50978">
    <property type="entry name" value="WD40 repeat-like"/>
    <property type="match status" value="1"/>
</dbReference>
<dbReference type="PROSITE" id="PS00678">
    <property type="entry name" value="WD_REPEATS_1"/>
    <property type="match status" value="1"/>
</dbReference>
<protein>
    <submittedName>
        <fullName evidence="12">WD repeat and FYVE domain-containing protein 3</fullName>
    </submittedName>
</protein>
<feature type="region of interest" description="Disordered" evidence="8">
    <location>
        <begin position="3468"/>
        <end position="3497"/>
    </location>
</feature>
<feature type="domain" description="BEACH" evidence="10">
    <location>
        <begin position="2795"/>
        <end position="3095"/>
    </location>
</feature>
<feature type="compositionally biased region" description="Low complexity" evidence="8">
    <location>
        <begin position="2600"/>
        <end position="2611"/>
    </location>
</feature>
<dbReference type="CDD" id="cd15719">
    <property type="entry name" value="FYVE_WDFY3"/>
    <property type="match status" value="1"/>
</dbReference>
<dbReference type="InterPro" id="IPR023362">
    <property type="entry name" value="PH-BEACH_dom"/>
</dbReference>
<accession>A0A922HQ18</accession>
<feature type="compositionally biased region" description="Low complexity" evidence="8">
    <location>
        <begin position="3419"/>
        <end position="3445"/>
    </location>
</feature>
<keyword evidence="1 7" id="KW-0853">WD repeat</keyword>
<dbReference type="InterPro" id="IPR000306">
    <property type="entry name" value="Znf_FYVE"/>
</dbReference>
<proteinExistence type="predicted"/>
<dbReference type="InterPro" id="IPR011993">
    <property type="entry name" value="PH-like_dom_sf"/>
</dbReference>
<dbReference type="Proteomes" id="UP000790347">
    <property type="component" value="Unassembled WGS sequence"/>
</dbReference>
<dbReference type="InterPro" id="IPR013083">
    <property type="entry name" value="Znf_RING/FYVE/PHD"/>
</dbReference>
<dbReference type="InterPro" id="IPR001680">
    <property type="entry name" value="WD40_rpt"/>
</dbReference>
<feature type="compositionally biased region" description="Polar residues" evidence="8">
    <location>
        <begin position="2543"/>
        <end position="2566"/>
    </location>
</feature>
<dbReference type="CDD" id="cd01201">
    <property type="entry name" value="PH_BEACH"/>
    <property type="match status" value="1"/>
</dbReference>
<keyword evidence="13" id="KW-1185">Reference proteome</keyword>
<dbReference type="SMART" id="SM00320">
    <property type="entry name" value="WD40"/>
    <property type="match status" value="5"/>
</dbReference>
<dbReference type="SMART" id="SM01026">
    <property type="entry name" value="Beach"/>
    <property type="match status" value="1"/>
</dbReference>
<dbReference type="PANTHER" id="PTHR46108">
    <property type="entry name" value="BLUE CHEESE"/>
    <property type="match status" value="1"/>
</dbReference>
<dbReference type="InterPro" id="IPR036372">
    <property type="entry name" value="BEACH_dom_sf"/>
</dbReference>
<dbReference type="InterPro" id="IPR036322">
    <property type="entry name" value="WD40_repeat_dom_sf"/>
</dbReference>
<dbReference type="InterPro" id="IPR013320">
    <property type="entry name" value="ConA-like_dom_sf"/>
</dbReference>
<evidence type="ECO:0000259" key="9">
    <source>
        <dbReference type="PROSITE" id="PS50178"/>
    </source>
</evidence>
<dbReference type="Pfam" id="PF00400">
    <property type="entry name" value="WD40"/>
    <property type="match status" value="2"/>
</dbReference>
<feature type="region of interest" description="Disordered" evidence="8">
    <location>
        <begin position="3560"/>
        <end position="3593"/>
    </location>
</feature>
<comment type="caution">
    <text evidence="12">The sequence shown here is derived from an EMBL/GenBank/DDBJ whole genome shotgun (WGS) entry which is preliminary data.</text>
</comment>
<dbReference type="InterPro" id="IPR056252">
    <property type="entry name" value="Alfy-like_Arm-like"/>
</dbReference>
<dbReference type="InterPro" id="IPR017455">
    <property type="entry name" value="Znf_FYVE-rel"/>
</dbReference>
<dbReference type="PROSITE" id="PS51783">
    <property type="entry name" value="PH_BEACH"/>
    <property type="match status" value="1"/>
</dbReference>
<feature type="region of interest" description="Disordered" evidence="8">
    <location>
        <begin position="580"/>
        <end position="613"/>
    </location>
</feature>
<dbReference type="PROSITE" id="PS50082">
    <property type="entry name" value="WD_REPEATS_2"/>
    <property type="match status" value="1"/>
</dbReference>
<dbReference type="InterPro" id="IPR000409">
    <property type="entry name" value="BEACH_dom"/>
</dbReference>
<evidence type="ECO:0000259" key="11">
    <source>
        <dbReference type="PROSITE" id="PS51783"/>
    </source>
</evidence>
<evidence type="ECO:0000259" key="10">
    <source>
        <dbReference type="PROSITE" id="PS50197"/>
    </source>
</evidence>
<dbReference type="PROSITE" id="PS50197">
    <property type="entry name" value="BEACH"/>
    <property type="match status" value="1"/>
</dbReference>
<dbReference type="SUPFAM" id="SSF49899">
    <property type="entry name" value="Concanavalin A-like lectins/glucanases"/>
    <property type="match status" value="1"/>
</dbReference>
<evidence type="ECO:0000256" key="8">
    <source>
        <dbReference type="SAM" id="MobiDB-lite"/>
    </source>
</evidence>
<feature type="domain" description="BEACH-type PH" evidence="11">
    <location>
        <begin position="2640"/>
        <end position="2768"/>
    </location>
</feature>
<organism evidence="12 13">
    <name type="scientific">Dermatophagoides farinae</name>
    <name type="common">American house dust mite</name>
    <dbReference type="NCBI Taxonomy" id="6954"/>
    <lineage>
        <taxon>Eukaryota</taxon>
        <taxon>Metazoa</taxon>
        <taxon>Ecdysozoa</taxon>
        <taxon>Arthropoda</taxon>
        <taxon>Chelicerata</taxon>
        <taxon>Arachnida</taxon>
        <taxon>Acari</taxon>
        <taxon>Acariformes</taxon>
        <taxon>Sarcoptiformes</taxon>
        <taxon>Astigmata</taxon>
        <taxon>Psoroptidia</taxon>
        <taxon>Analgoidea</taxon>
        <taxon>Pyroglyphidae</taxon>
        <taxon>Dermatophagoidinae</taxon>
        <taxon>Dermatophagoides</taxon>
    </lineage>
</organism>
<feature type="region of interest" description="Disordered" evidence="8">
    <location>
        <begin position="3412"/>
        <end position="3451"/>
    </location>
</feature>
<evidence type="ECO:0000256" key="7">
    <source>
        <dbReference type="PROSITE-ProRule" id="PRU00221"/>
    </source>
</evidence>
<keyword evidence="4 6" id="KW-0863">Zinc-finger</keyword>
<dbReference type="GO" id="GO:0008270">
    <property type="term" value="F:zinc ion binding"/>
    <property type="evidence" value="ECO:0007669"/>
    <property type="project" value="UniProtKB-KW"/>
</dbReference>
<reference evidence="12" key="2">
    <citation type="journal article" date="2022" name="Res Sq">
        <title>Comparative Genomics Reveals Insights into the Divergent Evolution of Astigmatic Mites and Household Pest Adaptations.</title>
        <authorList>
            <person name="Xiong Q."/>
            <person name="Wan A.T.-Y."/>
            <person name="Liu X.-Y."/>
            <person name="Fung C.S.-H."/>
            <person name="Xiao X."/>
            <person name="Malainual N."/>
            <person name="Hou J."/>
            <person name="Wang L."/>
            <person name="Wang M."/>
            <person name="Yang K."/>
            <person name="Cui Y."/>
            <person name="Leung E."/>
            <person name="Nong W."/>
            <person name="Shin S.-K."/>
            <person name="Au S."/>
            <person name="Jeong K.Y."/>
            <person name="Chew F.T."/>
            <person name="Hui J."/>
            <person name="Leung T.F."/>
            <person name="Tungtrongchitr A."/>
            <person name="Zhong N."/>
            <person name="Liu Z."/>
            <person name="Tsui S."/>
        </authorList>
    </citation>
    <scope>NUCLEOTIDE SEQUENCE</scope>
    <source>
        <strain evidence="12">Derf</strain>
        <tissue evidence="12">Whole organism</tissue>
    </source>
</reference>
<dbReference type="InterPro" id="IPR019775">
    <property type="entry name" value="WD40_repeat_CS"/>
</dbReference>